<protein>
    <submittedName>
        <fullName evidence="2">Uncharacterized protein</fullName>
    </submittedName>
</protein>
<proteinExistence type="predicted"/>
<name>A0A0F7L329_9VIRU</name>
<organism evidence="2">
    <name type="scientific">uncultured marine virus</name>
    <dbReference type="NCBI Taxonomy" id="186617"/>
    <lineage>
        <taxon>Viruses</taxon>
        <taxon>environmental samples</taxon>
    </lineage>
</organism>
<feature type="region of interest" description="Disordered" evidence="1">
    <location>
        <begin position="38"/>
        <end position="60"/>
    </location>
</feature>
<dbReference type="EMBL" id="KR029587">
    <property type="protein sequence ID" value="AKH46949.1"/>
    <property type="molecule type" value="Genomic_DNA"/>
</dbReference>
<reference evidence="2" key="1">
    <citation type="journal article" date="2015" name="Front. Microbiol.">
        <title>Combining genomic sequencing methods to explore viral diversity and reveal potential virus-host interactions.</title>
        <authorList>
            <person name="Chow C.E."/>
            <person name="Winget D.M."/>
            <person name="White R.A.III."/>
            <person name="Hallam S.J."/>
            <person name="Suttle C.A."/>
        </authorList>
    </citation>
    <scope>NUCLEOTIDE SEQUENCE</scope>
    <source>
        <strain evidence="2">Anoxic2_3</strain>
    </source>
</reference>
<evidence type="ECO:0000256" key="1">
    <source>
        <dbReference type="SAM" id="MobiDB-lite"/>
    </source>
</evidence>
<evidence type="ECO:0000313" key="2">
    <source>
        <dbReference type="EMBL" id="AKH46949.1"/>
    </source>
</evidence>
<reference evidence="2" key="2">
    <citation type="submission" date="2015-03" db="EMBL/GenBank/DDBJ databases">
        <authorList>
            <person name="Chow C.-E.T."/>
            <person name="Winget D.M."/>
            <person name="White R.A.III."/>
            <person name="Hallam S.J."/>
            <person name="Suttle C.A."/>
        </authorList>
    </citation>
    <scope>NUCLEOTIDE SEQUENCE</scope>
    <source>
        <strain evidence="2">Anoxic2_3</strain>
    </source>
</reference>
<sequence>MARSAPPLRGGGKCGGVHRGTRWRFYARRSVAIRCIAQQEGRPTRYRSAPSHHSGDGSLV</sequence>
<accession>A0A0F7L329</accession>